<dbReference type="InterPro" id="IPR033133">
    <property type="entry name" value="PUM-HD"/>
</dbReference>
<dbReference type="SUPFAM" id="SSF48371">
    <property type="entry name" value="ARM repeat"/>
    <property type="match status" value="1"/>
</dbReference>
<dbReference type="Proteomes" id="UP001476798">
    <property type="component" value="Unassembled WGS sequence"/>
</dbReference>
<evidence type="ECO:0000256" key="7">
    <source>
        <dbReference type="ARBA" id="ARBA00040564"/>
    </source>
</evidence>
<feature type="non-terminal residue" evidence="10">
    <location>
        <position position="1"/>
    </location>
</feature>
<evidence type="ECO:0000256" key="8">
    <source>
        <dbReference type="PROSITE-ProRule" id="PRU00317"/>
    </source>
</evidence>
<accession>A0ABV0MGF8</accession>
<evidence type="ECO:0000259" key="9">
    <source>
        <dbReference type="PROSITE" id="PS50303"/>
    </source>
</evidence>
<name>A0ABV0MGF8_9TELE</name>
<protein>
    <recommendedName>
        <fullName evidence="7">Pumilio homolog 1</fullName>
    </recommendedName>
</protein>
<comment type="caution">
    <text evidence="10">The sequence shown here is derived from an EMBL/GenBank/DDBJ whole genome shotgun (WGS) entry which is preliminary data.</text>
</comment>
<dbReference type="Pfam" id="PF00806">
    <property type="entry name" value="PUF"/>
    <property type="match status" value="2"/>
</dbReference>
<keyword evidence="5" id="KW-0810">Translation regulation</keyword>
<gene>
    <name evidence="10" type="ORF">GOODEAATRI_009719</name>
</gene>
<dbReference type="PROSITE" id="PS50303">
    <property type="entry name" value="PUM_HD"/>
    <property type="match status" value="1"/>
</dbReference>
<proteinExistence type="predicted"/>
<sequence>HVLEHGRAEDKSKIVAEIRGNVLGLSQHKFASALYTMMKDQYANYVVQKMIDVAEPTQRKIVMHKVGEKISLCVN</sequence>
<dbReference type="PROSITE" id="PS50302">
    <property type="entry name" value="PUM"/>
    <property type="match status" value="1"/>
</dbReference>
<dbReference type="EMBL" id="JAHRIO010000551">
    <property type="protein sequence ID" value="MEQ2158190.1"/>
    <property type="molecule type" value="Genomic_DNA"/>
</dbReference>
<evidence type="ECO:0000256" key="4">
    <source>
        <dbReference type="ARBA" id="ARBA00022737"/>
    </source>
</evidence>
<dbReference type="SMART" id="SM00025">
    <property type="entry name" value="Pumilio"/>
    <property type="match status" value="1"/>
</dbReference>
<feature type="domain" description="PUM-HD" evidence="9">
    <location>
        <begin position="1"/>
        <end position="75"/>
    </location>
</feature>
<feature type="repeat" description="Pumilio" evidence="8">
    <location>
        <begin position="29"/>
        <end position="64"/>
    </location>
</feature>
<evidence type="ECO:0000256" key="5">
    <source>
        <dbReference type="ARBA" id="ARBA00022845"/>
    </source>
</evidence>
<keyword evidence="3" id="KW-0963">Cytoplasm</keyword>
<dbReference type="Gene3D" id="1.25.10.10">
    <property type="entry name" value="Leucine-rich Repeat Variant"/>
    <property type="match status" value="1"/>
</dbReference>
<dbReference type="InterPro" id="IPR016024">
    <property type="entry name" value="ARM-type_fold"/>
</dbReference>
<keyword evidence="6" id="KW-0694">RNA-binding</keyword>
<comment type="subcellular location">
    <subcellularLocation>
        <location evidence="1">Cytoplasm</location>
        <location evidence="1">P-body</location>
    </subcellularLocation>
    <subcellularLocation>
        <location evidence="2">Cytoplasmic granule</location>
    </subcellularLocation>
</comment>
<reference evidence="10 11" key="1">
    <citation type="submission" date="2021-06" db="EMBL/GenBank/DDBJ databases">
        <authorList>
            <person name="Palmer J.M."/>
        </authorList>
    </citation>
    <scope>NUCLEOTIDE SEQUENCE [LARGE SCALE GENOMIC DNA]</scope>
    <source>
        <strain evidence="10 11">GA_2019</strain>
        <tissue evidence="10">Muscle</tissue>
    </source>
</reference>
<evidence type="ECO:0000256" key="1">
    <source>
        <dbReference type="ARBA" id="ARBA00004201"/>
    </source>
</evidence>
<dbReference type="PANTHER" id="PTHR12537:SF1">
    <property type="entry name" value="PUMILIO HOMOLOG 1"/>
    <property type="match status" value="1"/>
</dbReference>
<evidence type="ECO:0000313" key="11">
    <source>
        <dbReference type="Proteomes" id="UP001476798"/>
    </source>
</evidence>
<keyword evidence="11" id="KW-1185">Reference proteome</keyword>
<organism evidence="10 11">
    <name type="scientific">Goodea atripinnis</name>
    <dbReference type="NCBI Taxonomy" id="208336"/>
    <lineage>
        <taxon>Eukaryota</taxon>
        <taxon>Metazoa</taxon>
        <taxon>Chordata</taxon>
        <taxon>Craniata</taxon>
        <taxon>Vertebrata</taxon>
        <taxon>Euteleostomi</taxon>
        <taxon>Actinopterygii</taxon>
        <taxon>Neopterygii</taxon>
        <taxon>Teleostei</taxon>
        <taxon>Neoteleostei</taxon>
        <taxon>Acanthomorphata</taxon>
        <taxon>Ovalentaria</taxon>
        <taxon>Atherinomorphae</taxon>
        <taxon>Cyprinodontiformes</taxon>
        <taxon>Goodeidae</taxon>
        <taxon>Goodea</taxon>
    </lineage>
</organism>
<evidence type="ECO:0000256" key="6">
    <source>
        <dbReference type="ARBA" id="ARBA00022884"/>
    </source>
</evidence>
<dbReference type="InterPro" id="IPR011989">
    <property type="entry name" value="ARM-like"/>
</dbReference>
<dbReference type="PANTHER" id="PTHR12537">
    <property type="entry name" value="RNA BINDING PROTEIN PUMILIO-RELATED"/>
    <property type="match status" value="1"/>
</dbReference>
<dbReference type="InterPro" id="IPR001313">
    <property type="entry name" value="Pumilio_RNA-bd_rpt"/>
</dbReference>
<evidence type="ECO:0000256" key="3">
    <source>
        <dbReference type="ARBA" id="ARBA00022490"/>
    </source>
</evidence>
<keyword evidence="4" id="KW-0677">Repeat</keyword>
<evidence type="ECO:0000313" key="10">
    <source>
        <dbReference type="EMBL" id="MEQ2158190.1"/>
    </source>
</evidence>
<evidence type="ECO:0000256" key="2">
    <source>
        <dbReference type="ARBA" id="ARBA00004463"/>
    </source>
</evidence>